<feature type="domain" description="Methylmalonyl-CoA mutase alpha/beta chain catalytic" evidence="2">
    <location>
        <begin position="41"/>
        <end position="553"/>
    </location>
</feature>
<protein>
    <submittedName>
        <fullName evidence="3">Methylmalonyl-CoA mutase</fullName>
    </submittedName>
</protein>
<organism evidence="3 4">
    <name type="scientific">Haloplanus rubicundus</name>
    <dbReference type="NCBI Taxonomy" id="1547898"/>
    <lineage>
        <taxon>Archaea</taxon>
        <taxon>Methanobacteriati</taxon>
        <taxon>Methanobacteriota</taxon>
        <taxon>Stenosarchaea group</taxon>
        <taxon>Halobacteria</taxon>
        <taxon>Halobacteriales</taxon>
        <taxon>Haloferacaceae</taxon>
        <taxon>Haloplanus</taxon>
    </lineage>
</organism>
<accession>A0A345EF50</accession>
<dbReference type="EMBL" id="CP031148">
    <property type="protein sequence ID" value="AXG10822.1"/>
    <property type="molecule type" value="Genomic_DNA"/>
</dbReference>
<dbReference type="NCBIfam" id="TIGR00641">
    <property type="entry name" value="acid_CoA_mut_N"/>
    <property type="match status" value="1"/>
</dbReference>
<dbReference type="InterPro" id="IPR006098">
    <property type="entry name" value="MMCoA_mutase_a_cat"/>
</dbReference>
<evidence type="ECO:0000256" key="1">
    <source>
        <dbReference type="ARBA" id="ARBA00023235"/>
    </source>
</evidence>
<dbReference type="InterPro" id="IPR016176">
    <property type="entry name" value="Cbl-dep_enz_cat"/>
</dbReference>
<dbReference type="PANTHER" id="PTHR48101:SF1">
    <property type="entry name" value="METHYLMALONYL-COA MUTASE, LARGE SUBUNIT"/>
    <property type="match status" value="1"/>
</dbReference>
<dbReference type="GO" id="GO:0004494">
    <property type="term" value="F:methylmalonyl-CoA mutase activity"/>
    <property type="evidence" value="ECO:0007669"/>
    <property type="project" value="InterPro"/>
</dbReference>
<dbReference type="AlphaFoldDB" id="A0A345EF50"/>
<dbReference type="Proteomes" id="UP000252985">
    <property type="component" value="Chromosome"/>
</dbReference>
<dbReference type="CDD" id="cd03680">
    <property type="entry name" value="MM_CoA_mutase_ICM_like"/>
    <property type="match status" value="1"/>
</dbReference>
<dbReference type="Pfam" id="PF01642">
    <property type="entry name" value="MM_CoA_mutase"/>
    <property type="match status" value="1"/>
</dbReference>
<sequence length="558" mass="62054">MFDPEDLDAIREAKAEWEAETYGPTVDRFGERKETFTTDTGGQEVDPLYTPADVADLDYREDVGFPGEEPYTRGVYSTMHRGRLWTMRQYAGMGTASETNERFNYLLDQGQTGLSMAFDLPTQMGYDSDATMAAGEVGKSGVAIDSLRDMETVFDGIPLDEVSTSMTINAPAAVLLAMYVAIGDQQGVPRSELRGTIQNDIMKEYIARNLYIYPPEPSMRLITDIFEFCAEETPKFNTISISGYHIREAGSTAAQEIAFTLGNGIEYVNAALDAGLDVDEFAPQLSFFFNAHNNIFEEVAKFRAARRMWATIMEERFGAENPKSKQLKFHTQTGGSTLTAQQIDNNVVRVAYQALAAVLGGTQSLHTNGKDEALSLPTEKSVRTALRTQQILAHESGAADTIDPLAGSYYVESLTDELEREAFDVLDEIDERGGMLDAVKSQWVQGQIQDVAFDRQQEIEEGERIIVGVNEYRVEEEPEVDLEEVTEEDERRQIDRLETVRAERDDEAVDAALAALRETARGDDNLLPPIVDAVKAYATVGEISNVLRDEFGEYQPGR</sequence>
<proteinExistence type="predicted"/>
<keyword evidence="1" id="KW-0413">Isomerase</keyword>
<dbReference type="InterPro" id="IPR006099">
    <property type="entry name" value="MeMalonylCoA_mutase_a/b_cat"/>
</dbReference>
<dbReference type="PANTHER" id="PTHR48101">
    <property type="entry name" value="METHYLMALONYL-COA MUTASE, MITOCHONDRIAL-RELATED"/>
    <property type="match status" value="1"/>
</dbReference>
<name>A0A345EF50_9EURY</name>
<dbReference type="GO" id="GO:0031419">
    <property type="term" value="F:cobalamin binding"/>
    <property type="evidence" value="ECO:0007669"/>
    <property type="project" value="InterPro"/>
</dbReference>
<dbReference type="SUPFAM" id="SSF51703">
    <property type="entry name" value="Cobalamin (vitamin B12)-dependent enzymes"/>
    <property type="match status" value="1"/>
</dbReference>
<dbReference type="GeneID" id="37288062"/>
<evidence type="ECO:0000259" key="2">
    <source>
        <dbReference type="Pfam" id="PF01642"/>
    </source>
</evidence>
<evidence type="ECO:0000313" key="3">
    <source>
        <dbReference type="EMBL" id="AXG10822.1"/>
    </source>
</evidence>
<dbReference type="RefSeq" id="WP_114606223.1">
    <property type="nucleotide sequence ID" value="NZ_CP031148.1"/>
</dbReference>
<evidence type="ECO:0000313" key="4">
    <source>
        <dbReference type="Proteomes" id="UP000252985"/>
    </source>
</evidence>
<dbReference type="KEGG" id="haq:DU484_13750"/>
<reference evidence="3 4" key="1">
    <citation type="submission" date="2018-07" db="EMBL/GenBank/DDBJ databases">
        <title>Genome sequences of Haloplanus sp. CBA1112.</title>
        <authorList>
            <person name="Kim Y.B."/>
            <person name="Roh S.W."/>
        </authorList>
    </citation>
    <scope>NUCLEOTIDE SEQUENCE [LARGE SCALE GENOMIC DNA]</scope>
    <source>
        <strain evidence="3 4">CBA1112</strain>
    </source>
</reference>
<dbReference type="Gene3D" id="3.20.20.240">
    <property type="entry name" value="Methylmalonyl-CoA mutase"/>
    <property type="match status" value="1"/>
</dbReference>
<gene>
    <name evidence="3" type="ORF">DU484_13750</name>
</gene>